<evidence type="ECO:0000313" key="3">
    <source>
        <dbReference type="Proteomes" id="UP000652761"/>
    </source>
</evidence>
<proteinExistence type="predicted"/>
<name>A0A843WWC4_COLES</name>
<keyword evidence="3" id="KW-1185">Reference proteome</keyword>
<protein>
    <recommendedName>
        <fullName evidence="4">Coenzyme Q-binding protein COQ10 START domain-containing protein</fullName>
    </recommendedName>
</protein>
<dbReference type="AlphaFoldDB" id="A0A843WWC4"/>
<dbReference type="PANTHER" id="PTHR33824:SF7">
    <property type="entry name" value="POLYKETIDE CYCLASE_DEHYDRASE AND LIPID TRANSPORT SUPERFAMILY PROTEIN"/>
    <property type="match status" value="1"/>
</dbReference>
<organism evidence="2 3">
    <name type="scientific">Colocasia esculenta</name>
    <name type="common">Wild taro</name>
    <name type="synonym">Arum esculentum</name>
    <dbReference type="NCBI Taxonomy" id="4460"/>
    <lineage>
        <taxon>Eukaryota</taxon>
        <taxon>Viridiplantae</taxon>
        <taxon>Streptophyta</taxon>
        <taxon>Embryophyta</taxon>
        <taxon>Tracheophyta</taxon>
        <taxon>Spermatophyta</taxon>
        <taxon>Magnoliopsida</taxon>
        <taxon>Liliopsida</taxon>
        <taxon>Araceae</taxon>
        <taxon>Aroideae</taxon>
        <taxon>Colocasieae</taxon>
        <taxon>Colocasia</taxon>
    </lineage>
</organism>
<evidence type="ECO:0008006" key="4">
    <source>
        <dbReference type="Google" id="ProtNLM"/>
    </source>
</evidence>
<dbReference type="InterPro" id="IPR047137">
    <property type="entry name" value="ORF3"/>
</dbReference>
<dbReference type="Proteomes" id="UP000652761">
    <property type="component" value="Unassembled WGS sequence"/>
</dbReference>
<dbReference type="SUPFAM" id="SSF55961">
    <property type="entry name" value="Bet v1-like"/>
    <property type="match status" value="1"/>
</dbReference>
<gene>
    <name evidence="2" type="ORF">Taro_045154</name>
</gene>
<reference evidence="2" key="1">
    <citation type="submission" date="2017-07" db="EMBL/GenBank/DDBJ databases">
        <title>Taro Niue Genome Assembly and Annotation.</title>
        <authorList>
            <person name="Atibalentja N."/>
            <person name="Keating K."/>
            <person name="Fields C.J."/>
        </authorList>
    </citation>
    <scope>NUCLEOTIDE SEQUENCE</scope>
    <source>
        <strain evidence="2">Niue_2</strain>
        <tissue evidence="2">Leaf</tissue>
    </source>
</reference>
<feature type="region of interest" description="Disordered" evidence="1">
    <location>
        <begin position="1"/>
        <end position="26"/>
    </location>
</feature>
<evidence type="ECO:0000313" key="2">
    <source>
        <dbReference type="EMBL" id="MQM12236.1"/>
    </source>
</evidence>
<evidence type="ECO:0000256" key="1">
    <source>
        <dbReference type="SAM" id="MobiDB-lite"/>
    </source>
</evidence>
<dbReference type="PANTHER" id="PTHR33824">
    <property type="entry name" value="POLYKETIDE CYCLASE/DEHYDRASE AND LIPID TRANSPORT SUPERFAMILY PROTEIN"/>
    <property type="match status" value="1"/>
</dbReference>
<sequence>MLTATKPSPPISLSPTERERGALSTAAMAAPGCAMPAAMAAVAAPERRGSGGALPRSIRVLSLFGASRRPPRAGPFFGRPLPPCALRRRAVPASAPARPFTPVMEWQDCSAEIVADVPCSVAYDCYSDREAIPEWMPFISSVKTLELVAWMDMKLALGNKVISSILSFYNSVNILTDGSQARAPGFHLAQFDMLLKLTVSYEIPQVLIPVASALKPFLESLLLRGLERFVTVAKSYQSRVS</sequence>
<dbReference type="EMBL" id="NMUH01005242">
    <property type="protein sequence ID" value="MQM12236.1"/>
    <property type="molecule type" value="Genomic_DNA"/>
</dbReference>
<comment type="caution">
    <text evidence="2">The sequence shown here is derived from an EMBL/GenBank/DDBJ whole genome shotgun (WGS) entry which is preliminary data.</text>
</comment>
<dbReference type="OrthoDB" id="47798at2759"/>
<accession>A0A843WWC4</accession>